<evidence type="ECO:0000313" key="4">
    <source>
        <dbReference type="Proteomes" id="UP001159405"/>
    </source>
</evidence>
<keyword evidence="1" id="KW-0472">Membrane</keyword>
<feature type="transmembrane region" description="Helical" evidence="1">
    <location>
        <begin position="231"/>
        <end position="252"/>
    </location>
</feature>
<protein>
    <recommendedName>
        <fullName evidence="2">J domain-containing protein</fullName>
    </recommendedName>
</protein>
<dbReference type="EMBL" id="CALNXK010000522">
    <property type="protein sequence ID" value="CAH3187099.1"/>
    <property type="molecule type" value="Genomic_DNA"/>
</dbReference>
<evidence type="ECO:0000256" key="1">
    <source>
        <dbReference type="SAM" id="Phobius"/>
    </source>
</evidence>
<keyword evidence="4" id="KW-1185">Reference proteome</keyword>
<name>A0ABN8SBB9_9CNID</name>
<feature type="domain" description="J" evidence="2">
    <location>
        <begin position="125"/>
        <end position="196"/>
    </location>
</feature>
<dbReference type="InterPro" id="IPR001623">
    <property type="entry name" value="DnaJ_domain"/>
</dbReference>
<dbReference type="InterPro" id="IPR036869">
    <property type="entry name" value="J_dom_sf"/>
</dbReference>
<accession>A0ABN8SBB9</accession>
<feature type="transmembrane region" description="Helical" evidence="1">
    <location>
        <begin position="294"/>
        <end position="318"/>
    </location>
</feature>
<comment type="caution">
    <text evidence="3">The sequence shown here is derived from an EMBL/GenBank/DDBJ whole genome shotgun (WGS) entry which is preliminary data.</text>
</comment>
<reference evidence="3 4" key="1">
    <citation type="submission" date="2022-05" db="EMBL/GenBank/DDBJ databases">
        <authorList>
            <consortium name="Genoscope - CEA"/>
            <person name="William W."/>
        </authorList>
    </citation>
    <scope>NUCLEOTIDE SEQUENCE [LARGE SCALE GENOMIC DNA]</scope>
</reference>
<dbReference type="SUPFAM" id="SSF46565">
    <property type="entry name" value="Chaperone J-domain"/>
    <property type="match status" value="1"/>
</dbReference>
<gene>
    <name evidence="3" type="ORF">PLOB_00036808</name>
</gene>
<sequence>MGGTNRSLLIINKSSEAHLKLKLYVSCDPVCFMPHTTKEIKPNDKFFYTSEWGSKLELAAVFKDKKQPKKLLLKPQQWVGRKYVRITESLDVIEDDLANYPEEEKKGRQKMNRDNELEFTDGKRNFYSILGLDMGEVRAMSKDEQDEEIATAFLRQIQIWHSNFNEDGDDEIAREVMMAYDVLQDREKRARYNNLADYDKGWLAGKRFKAVFWPECETVAQRLTWLKRMGLLALSAGLTIGGIVSIVLTAGFSSPLVLCAVAGGLHSLRQTVRKEAVVDGCDVEKWLMSTGVGYLLAFLPGGAAIATAVLQTAAISVAELTAIRMAISAGCAIVSSLGTDAKKRFIDGEKITVRQALGHAACQCAAAVAATLAGGAVAKAMLKHSPDTTPSTADLESLVQETGERASRLFQRIPAPLTEAVTRAAIEKVGEFAEKHSNDSQFPDKITSLPDQVAIQKAVEVLVASKKISSEDNNLVGLEKSEKLVETHGIFKRQNKTKHRVLRYKSNGWWYNGLSKMVVSYILNGSRRSEEVRGNYKIIIIPPLAKSIEVHFEVWRPSWGFVLKYDRFERCWCKPSEPHVFHYPTPVTRTFTIDGTLWREAVIRVTDEHHNETKEL</sequence>
<evidence type="ECO:0000313" key="3">
    <source>
        <dbReference type="EMBL" id="CAH3187099.1"/>
    </source>
</evidence>
<keyword evidence="1" id="KW-0812">Transmembrane</keyword>
<dbReference type="PROSITE" id="PS50076">
    <property type="entry name" value="DNAJ_2"/>
    <property type="match status" value="1"/>
</dbReference>
<organism evidence="3 4">
    <name type="scientific">Porites lobata</name>
    <dbReference type="NCBI Taxonomy" id="104759"/>
    <lineage>
        <taxon>Eukaryota</taxon>
        <taxon>Metazoa</taxon>
        <taxon>Cnidaria</taxon>
        <taxon>Anthozoa</taxon>
        <taxon>Hexacorallia</taxon>
        <taxon>Scleractinia</taxon>
        <taxon>Fungiina</taxon>
        <taxon>Poritidae</taxon>
        <taxon>Porites</taxon>
    </lineage>
</organism>
<keyword evidence="1" id="KW-1133">Transmembrane helix</keyword>
<proteinExistence type="predicted"/>
<dbReference type="Gene3D" id="1.10.287.110">
    <property type="entry name" value="DnaJ domain"/>
    <property type="match status" value="1"/>
</dbReference>
<dbReference type="Proteomes" id="UP001159405">
    <property type="component" value="Unassembled WGS sequence"/>
</dbReference>
<evidence type="ECO:0000259" key="2">
    <source>
        <dbReference type="PROSITE" id="PS50076"/>
    </source>
</evidence>